<dbReference type="Gene3D" id="2.70.220.10">
    <property type="entry name" value="Ganglioside GM2 activator"/>
    <property type="match status" value="1"/>
</dbReference>
<dbReference type="InterPro" id="IPR036846">
    <property type="entry name" value="GM2-AP_sf"/>
</dbReference>
<dbReference type="AlphaFoldDB" id="A0A9N9SHH0"/>
<proteinExistence type="predicted"/>
<dbReference type="EMBL" id="OU896709">
    <property type="protein sequence ID" value="CAG9820030.1"/>
    <property type="molecule type" value="Genomic_DNA"/>
</dbReference>
<keyword evidence="3" id="KW-1185">Reference proteome</keyword>
<dbReference type="Proteomes" id="UP001153737">
    <property type="component" value="Chromosome 3"/>
</dbReference>
<accession>A0A9N9SHH0</accession>
<organism evidence="2 3">
    <name type="scientific">Phaedon cochleariae</name>
    <name type="common">Mustard beetle</name>
    <dbReference type="NCBI Taxonomy" id="80249"/>
    <lineage>
        <taxon>Eukaryota</taxon>
        <taxon>Metazoa</taxon>
        <taxon>Ecdysozoa</taxon>
        <taxon>Arthropoda</taxon>
        <taxon>Hexapoda</taxon>
        <taxon>Insecta</taxon>
        <taxon>Pterygota</taxon>
        <taxon>Neoptera</taxon>
        <taxon>Endopterygota</taxon>
        <taxon>Coleoptera</taxon>
        <taxon>Polyphaga</taxon>
        <taxon>Cucujiformia</taxon>
        <taxon>Chrysomeloidea</taxon>
        <taxon>Chrysomelidae</taxon>
        <taxon>Chrysomelinae</taxon>
        <taxon>Chrysomelini</taxon>
        <taxon>Phaedon</taxon>
    </lineage>
</organism>
<dbReference type="PANTHER" id="PTHR21112">
    <property type="entry name" value="CHEMOSENSORY PROTEIN A 29A-RELATED"/>
    <property type="match status" value="1"/>
</dbReference>
<evidence type="ECO:0000256" key="1">
    <source>
        <dbReference type="ARBA" id="ARBA00022729"/>
    </source>
</evidence>
<evidence type="ECO:0000313" key="3">
    <source>
        <dbReference type="Proteomes" id="UP001153737"/>
    </source>
</evidence>
<gene>
    <name evidence="2" type="ORF">PHAECO_LOCUS7647</name>
</gene>
<evidence type="ECO:0008006" key="4">
    <source>
        <dbReference type="Google" id="ProtNLM"/>
    </source>
</evidence>
<keyword evidence="1" id="KW-0732">Signal</keyword>
<dbReference type="OrthoDB" id="6661750at2759"/>
<sequence>MERVGVCEDSYRDVESPLMNLKVTHFNRTMKLLSYDVTFRRPIDENIEFDMQVKKLTSLGWRKLLFLPKIRDICRFGMNHFRQLYIPYVTALGLENPEKCPIPAGSYSMKEFPLDTSVTYNLPPVMRGRTVATLVLQDPKEKISVQCMEITMIIE</sequence>
<dbReference type="PANTHER" id="PTHR21112:SF0">
    <property type="entry name" value="CHEMOSENSORY PROTEIN A 29A-RELATED"/>
    <property type="match status" value="1"/>
</dbReference>
<protein>
    <recommendedName>
        <fullName evidence="4">MD-2-related lipid-recognition domain-containing protein</fullName>
    </recommendedName>
</protein>
<evidence type="ECO:0000313" key="2">
    <source>
        <dbReference type="EMBL" id="CAG9820030.1"/>
    </source>
</evidence>
<name>A0A9N9SHH0_PHACE</name>
<reference evidence="2" key="1">
    <citation type="submission" date="2022-01" db="EMBL/GenBank/DDBJ databases">
        <authorList>
            <person name="King R."/>
        </authorList>
    </citation>
    <scope>NUCLEOTIDE SEQUENCE</scope>
</reference>
<reference evidence="2" key="2">
    <citation type="submission" date="2022-10" db="EMBL/GenBank/DDBJ databases">
        <authorList>
            <consortium name="ENA_rothamsted_submissions"/>
            <consortium name="culmorum"/>
            <person name="King R."/>
        </authorList>
    </citation>
    <scope>NUCLEOTIDE SEQUENCE</scope>
</reference>